<dbReference type="GO" id="GO:0005524">
    <property type="term" value="F:ATP binding"/>
    <property type="evidence" value="ECO:0007669"/>
    <property type="project" value="UniProtKB-KW"/>
</dbReference>
<dbReference type="PANTHER" id="PTHR41523:SF7">
    <property type="entry name" value="HISTIDINE KINASE"/>
    <property type="match status" value="1"/>
</dbReference>
<keyword evidence="11" id="KW-1185">Reference proteome</keyword>
<keyword evidence="3" id="KW-0597">Phosphoprotein</keyword>
<feature type="domain" description="Signal transduction histidine kinase HWE region" evidence="9">
    <location>
        <begin position="145"/>
        <end position="227"/>
    </location>
</feature>
<evidence type="ECO:0000313" key="11">
    <source>
        <dbReference type="Proteomes" id="UP000463224"/>
    </source>
</evidence>
<dbReference type="Proteomes" id="UP000463224">
    <property type="component" value="Unassembled WGS sequence"/>
</dbReference>
<keyword evidence="6 10" id="KW-0418">Kinase</keyword>
<organism evidence="10 11">
    <name type="scientific">Nitratireductor arenosus</name>
    <dbReference type="NCBI Taxonomy" id="2682096"/>
    <lineage>
        <taxon>Bacteria</taxon>
        <taxon>Pseudomonadati</taxon>
        <taxon>Pseudomonadota</taxon>
        <taxon>Alphaproteobacteria</taxon>
        <taxon>Hyphomicrobiales</taxon>
        <taxon>Phyllobacteriaceae</taxon>
        <taxon>Nitratireductor</taxon>
    </lineage>
</organism>
<keyword evidence="4" id="KW-0808">Transferase</keyword>
<dbReference type="EC" id="2.7.13.3" evidence="2"/>
<reference evidence="10 11" key="1">
    <citation type="submission" date="2019-12" db="EMBL/GenBank/DDBJ databases">
        <title>Nitratireductor arenosus sp. nov., Isolated from sea sand, Jeju island, South Korea.</title>
        <authorList>
            <person name="Kim W."/>
        </authorList>
    </citation>
    <scope>NUCLEOTIDE SEQUENCE [LARGE SCALE GENOMIC DNA]</scope>
    <source>
        <strain evidence="10 11">CAU 1489</strain>
    </source>
</reference>
<proteinExistence type="predicted"/>
<dbReference type="PANTHER" id="PTHR41523">
    <property type="entry name" value="TWO-COMPONENT SYSTEM SENSOR PROTEIN"/>
    <property type="match status" value="1"/>
</dbReference>
<comment type="caution">
    <text evidence="10">The sequence shown here is derived from an EMBL/GenBank/DDBJ whole genome shotgun (WGS) entry which is preliminary data.</text>
</comment>
<comment type="catalytic activity">
    <reaction evidence="1">
        <text>ATP + protein L-histidine = ADP + protein N-phospho-L-histidine.</text>
        <dbReference type="EC" id="2.7.13.3"/>
    </reaction>
</comment>
<dbReference type="GO" id="GO:0004673">
    <property type="term" value="F:protein histidine kinase activity"/>
    <property type="evidence" value="ECO:0007669"/>
    <property type="project" value="UniProtKB-EC"/>
</dbReference>
<evidence type="ECO:0000256" key="5">
    <source>
        <dbReference type="ARBA" id="ARBA00022741"/>
    </source>
</evidence>
<keyword evidence="7" id="KW-0067">ATP-binding</keyword>
<sequence>MALNRKETDETGRNWERPDQDGQKFQGHLVTALLRSGVCLTLQDARGRYVFITNLPDSWALPDRSEPRDVDIYGAEFAGRLDEAKARVRNSGNAERVHAERADGRFFEFFIESYPDGADIAILTTVTELTEERRREKVLKSLLREVSHRSKNLMAIIQSIASQTARSSGSLASFLPNFYGRLHSLSKSQDLITDSSWRGAKFRDLAHQQGAKYFRDVAKAMHLSGDNPNLSPNETVHVGLALHELIVNALAASRLNGGTPRIQLECTVTDKAGVETASIDWRELRNLQDIQSDNEEEQDAFGSAVLNRIAPSALDGTARYGDVEGIISYTLTFPLHANH</sequence>
<evidence type="ECO:0000313" key="10">
    <source>
        <dbReference type="EMBL" id="MVA96934.1"/>
    </source>
</evidence>
<accession>A0A844QE79</accession>
<dbReference type="EMBL" id="WPHG01000001">
    <property type="protein sequence ID" value="MVA96934.1"/>
    <property type="molecule type" value="Genomic_DNA"/>
</dbReference>
<evidence type="ECO:0000256" key="1">
    <source>
        <dbReference type="ARBA" id="ARBA00000085"/>
    </source>
</evidence>
<evidence type="ECO:0000259" key="9">
    <source>
        <dbReference type="SMART" id="SM00911"/>
    </source>
</evidence>
<evidence type="ECO:0000256" key="8">
    <source>
        <dbReference type="SAM" id="MobiDB-lite"/>
    </source>
</evidence>
<name>A0A844QE79_9HYPH</name>
<evidence type="ECO:0000256" key="7">
    <source>
        <dbReference type="ARBA" id="ARBA00022840"/>
    </source>
</evidence>
<evidence type="ECO:0000256" key="4">
    <source>
        <dbReference type="ARBA" id="ARBA00022679"/>
    </source>
</evidence>
<evidence type="ECO:0000256" key="2">
    <source>
        <dbReference type="ARBA" id="ARBA00012438"/>
    </source>
</evidence>
<keyword evidence="5" id="KW-0547">Nucleotide-binding</keyword>
<feature type="region of interest" description="Disordered" evidence="8">
    <location>
        <begin position="1"/>
        <end position="22"/>
    </location>
</feature>
<dbReference type="InterPro" id="IPR011102">
    <property type="entry name" value="Sig_transdc_His_kinase_HWE"/>
</dbReference>
<evidence type="ECO:0000256" key="6">
    <source>
        <dbReference type="ARBA" id="ARBA00022777"/>
    </source>
</evidence>
<dbReference type="SMART" id="SM00911">
    <property type="entry name" value="HWE_HK"/>
    <property type="match status" value="1"/>
</dbReference>
<dbReference type="Pfam" id="PF07536">
    <property type="entry name" value="HWE_HK"/>
    <property type="match status" value="1"/>
</dbReference>
<protein>
    <recommendedName>
        <fullName evidence="2">histidine kinase</fullName>
        <ecNumber evidence="2">2.7.13.3</ecNumber>
    </recommendedName>
</protein>
<gene>
    <name evidence="10" type="ORF">GN330_06675</name>
</gene>
<dbReference type="AlphaFoldDB" id="A0A844QE79"/>
<evidence type="ECO:0000256" key="3">
    <source>
        <dbReference type="ARBA" id="ARBA00022553"/>
    </source>
</evidence>